<comment type="cofactor">
    <cofactor evidence="16">
        <name>heme</name>
        <dbReference type="ChEBI" id="CHEBI:30413"/>
    </cofactor>
    <text evidence="16">Binds 2 heme groups non-covalently.</text>
</comment>
<dbReference type="Gene3D" id="1.20.810.10">
    <property type="entry name" value="Cytochrome Bc1 Complex, Chain C"/>
    <property type="match status" value="1"/>
</dbReference>
<dbReference type="PANTHER" id="PTHR19271">
    <property type="entry name" value="CYTOCHROME B"/>
    <property type="match status" value="1"/>
</dbReference>
<evidence type="ECO:0000256" key="2">
    <source>
        <dbReference type="ARBA" id="ARBA00004141"/>
    </source>
</evidence>
<feature type="transmembrane region" description="Helical" evidence="18">
    <location>
        <begin position="42"/>
        <end position="70"/>
    </location>
</feature>
<evidence type="ECO:0000256" key="14">
    <source>
        <dbReference type="ARBA" id="ARBA00023136"/>
    </source>
</evidence>
<evidence type="ECO:0000313" key="22">
    <source>
        <dbReference type="Proteomes" id="UP000053235"/>
    </source>
</evidence>
<dbReference type="InterPro" id="IPR016174">
    <property type="entry name" value="Di-haem_cyt_TM"/>
</dbReference>
<feature type="transmembrane region" description="Helical" evidence="18">
    <location>
        <begin position="363"/>
        <end position="389"/>
    </location>
</feature>
<evidence type="ECO:0000313" key="21">
    <source>
        <dbReference type="EMBL" id="CTQ75280.1"/>
    </source>
</evidence>
<dbReference type="CDD" id="cd00284">
    <property type="entry name" value="Cytochrome_b_N"/>
    <property type="match status" value="1"/>
</dbReference>
<dbReference type="InterPro" id="IPR005797">
    <property type="entry name" value="Cyt_b/b6_N"/>
</dbReference>
<dbReference type="PANTHER" id="PTHR19271:SF16">
    <property type="entry name" value="CYTOCHROME B"/>
    <property type="match status" value="1"/>
</dbReference>
<dbReference type="InterPro" id="IPR027387">
    <property type="entry name" value="Cytb/b6-like_sf"/>
</dbReference>
<dbReference type="CDD" id="cd00290">
    <property type="entry name" value="cytochrome_b_C"/>
    <property type="match status" value="1"/>
</dbReference>
<evidence type="ECO:0000256" key="12">
    <source>
        <dbReference type="ARBA" id="ARBA00022989"/>
    </source>
</evidence>
<dbReference type="SUPFAM" id="SSF81648">
    <property type="entry name" value="a domain/subunit of cytochrome bc1 complex (Ubiquinol-cytochrome c reductase)"/>
    <property type="match status" value="1"/>
</dbReference>
<evidence type="ECO:0000256" key="7">
    <source>
        <dbReference type="ARBA" id="ARBA00022617"/>
    </source>
</evidence>
<reference evidence="22" key="1">
    <citation type="submission" date="2015-07" db="EMBL/GenBank/DDBJ databases">
        <authorList>
            <person name="Rodrigo-Torres Lidia"/>
            <person name="Arahal R.David."/>
        </authorList>
    </citation>
    <scope>NUCLEOTIDE SEQUENCE [LARGE SCALE GENOMIC DNA]</scope>
    <source>
        <strain evidence="22">CECT 5112</strain>
    </source>
</reference>
<evidence type="ECO:0000256" key="10">
    <source>
        <dbReference type="ARBA" id="ARBA00022723"/>
    </source>
</evidence>
<dbReference type="InterPro" id="IPR036150">
    <property type="entry name" value="Cyt_b/b6_C_sf"/>
</dbReference>
<dbReference type="PIRSF" id="PIRSF038885">
    <property type="entry name" value="COB"/>
    <property type="match status" value="1"/>
</dbReference>
<keyword evidence="12 18" id="KW-1133">Transmembrane helix</keyword>
<keyword evidence="22" id="KW-1185">Reference proteome</keyword>
<accession>A0A0M7AM24</accession>
<evidence type="ECO:0000256" key="11">
    <source>
        <dbReference type="ARBA" id="ARBA00022982"/>
    </source>
</evidence>
<keyword evidence="14 18" id="KW-0472">Membrane</keyword>
<evidence type="ECO:0000256" key="15">
    <source>
        <dbReference type="PIRSR" id="PIRSR038885-1"/>
    </source>
</evidence>
<dbReference type="InterPro" id="IPR030689">
    <property type="entry name" value="Cytochrome_b"/>
</dbReference>
<feature type="binding site" evidence="15">
    <location>
        <position position="216"/>
    </location>
    <ligand>
        <name>a ubiquinone</name>
        <dbReference type="ChEBI" id="CHEBI:16389"/>
    </ligand>
</feature>
<keyword evidence="13 16" id="KW-0408">Iron</keyword>
<dbReference type="OrthoDB" id="9804503at2"/>
<feature type="transmembrane region" description="Helical" evidence="18">
    <location>
        <begin position="91"/>
        <end position="111"/>
    </location>
</feature>
<keyword evidence="5 17" id="KW-0813">Transport</keyword>
<evidence type="ECO:0000256" key="9">
    <source>
        <dbReference type="ARBA" id="ARBA00022692"/>
    </source>
</evidence>
<comment type="function">
    <text evidence="1 17">Component of the ubiquinol-cytochrome c reductase complex (complex III or cytochrome b-c1 complex), which is a respiratory chain that generates an electrochemical potential coupled to ATP synthesis.</text>
</comment>
<comment type="subcellular location">
    <subcellularLocation>
        <location evidence="2">Membrane</location>
        <topology evidence="2">Multi-pass membrane protein</topology>
    </subcellularLocation>
</comment>
<dbReference type="PROSITE" id="PS51002">
    <property type="entry name" value="CYTB_NTER"/>
    <property type="match status" value="1"/>
</dbReference>
<feature type="domain" description="Cytochrome b/b6 C-terminal region profile" evidence="20">
    <location>
        <begin position="227"/>
        <end position="397"/>
    </location>
</feature>
<feature type="transmembrane region" description="Helical" evidence="18">
    <location>
        <begin position="305"/>
        <end position="324"/>
    </location>
</feature>
<feature type="transmembrane region" description="Helical" evidence="18">
    <location>
        <begin position="160"/>
        <end position="181"/>
    </location>
</feature>
<dbReference type="FunFam" id="1.20.810.10:FF:000010">
    <property type="entry name" value="Cytochrome b"/>
    <property type="match status" value="1"/>
</dbReference>
<dbReference type="AlphaFoldDB" id="A0A0M7AM24"/>
<feature type="domain" description="Cytochrome b/b6 N-terminal region profile" evidence="19">
    <location>
        <begin position="13"/>
        <end position="224"/>
    </location>
</feature>
<keyword evidence="6" id="KW-1003">Cell membrane</keyword>
<dbReference type="InterPro" id="IPR005798">
    <property type="entry name" value="Cyt_b/b6_C"/>
</dbReference>
<dbReference type="GO" id="GO:0045275">
    <property type="term" value="C:respiratory chain complex III"/>
    <property type="evidence" value="ECO:0007669"/>
    <property type="project" value="InterPro"/>
</dbReference>
<feature type="transmembrane region" description="Helical" evidence="18">
    <location>
        <begin position="336"/>
        <end position="357"/>
    </location>
</feature>
<comment type="subunit">
    <text evidence="3 17">The main subunits of complex b-c1 are: cytochrome b, cytochrome c1 and the Rieske protein.</text>
</comment>
<evidence type="ECO:0000256" key="5">
    <source>
        <dbReference type="ARBA" id="ARBA00022448"/>
    </source>
</evidence>
<dbReference type="PROSITE" id="PS51003">
    <property type="entry name" value="CYTB_CTER"/>
    <property type="match status" value="1"/>
</dbReference>
<dbReference type="GO" id="GO:0022904">
    <property type="term" value="P:respiratory electron transport chain"/>
    <property type="evidence" value="ECO:0007669"/>
    <property type="project" value="InterPro"/>
</dbReference>
<dbReference type="Pfam" id="PF00033">
    <property type="entry name" value="Cytochrome_B"/>
    <property type="match status" value="1"/>
</dbReference>
<evidence type="ECO:0000256" key="16">
    <source>
        <dbReference type="PIRSR" id="PIRSR038885-2"/>
    </source>
</evidence>
<dbReference type="SUPFAM" id="SSF81342">
    <property type="entry name" value="Transmembrane di-heme cytochromes"/>
    <property type="match status" value="1"/>
</dbReference>
<feature type="binding site" description="axial binding residue" evidence="16">
    <location>
        <position position="96"/>
    </location>
    <ligand>
        <name>heme b</name>
        <dbReference type="ChEBI" id="CHEBI:60344"/>
        <label>b562</label>
    </ligand>
    <ligandPart>
        <name>Fe</name>
        <dbReference type="ChEBI" id="CHEBI:18248"/>
    </ligandPart>
</feature>
<dbReference type="STRING" id="388408.LAX5112_04171"/>
<evidence type="ECO:0000256" key="17">
    <source>
        <dbReference type="RuleBase" id="RU003385"/>
    </source>
</evidence>
<organism evidence="21 22">
    <name type="scientific">Roseibium alexandrii</name>
    <dbReference type="NCBI Taxonomy" id="388408"/>
    <lineage>
        <taxon>Bacteria</taxon>
        <taxon>Pseudomonadati</taxon>
        <taxon>Pseudomonadota</taxon>
        <taxon>Alphaproteobacteria</taxon>
        <taxon>Hyphomicrobiales</taxon>
        <taxon>Stappiaceae</taxon>
        <taxon>Roseibium</taxon>
    </lineage>
</organism>
<evidence type="ECO:0000256" key="4">
    <source>
        <dbReference type="ARBA" id="ARBA00013531"/>
    </source>
</evidence>
<feature type="transmembrane region" description="Helical" evidence="18">
    <location>
        <begin position="246"/>
        <end position="263"/>
    </location>
</feature>
<keyword evidence="11 17" id="KW-0249">Electron transport</keyword>
<evidence type="ECO:0000256" key="18">
    <source>
        <dbReference type="SAM" id="Phobius"/>
    </source>
</evidence>
<evidence type="ECO:0000259" key="19">
    <source>
        <dbReference type="PROSITE" id="PS51002"/>
    </source>
</evidence>
<dbReference type="InterPro" id="IPR048259">
    <property type="entry name" value="Cytochrome_b_N_euk/bac"/>
</dbReference>
<name>A0A0M7AM24_9HYPH</name>
<keyword evidence="9 17" id="KW-0812">Transmembrane</keyword>
<protein>
    <recommendedName>
        <fullName evidence="4 17">Cytochrome b</fullName>
    </recommendedName>
</protein>
<dbReference type="GO" id="GO:0008121">
    <property type="term" value="F:quinol-cytochrome-c reductase activity"/>
    <property type="evidence" value="ECO:0007669"/>
    <property type="project" value="InterPro"/>
</dbReference>
<evidence type="ECO:0000259" key="20">
    <source>
        <dbReference type="PROSITE" id="PS51003"/>
    </source>
</evidence>
<keyword evidence="7 16" id="KW-0349">Heme</keyword>
<keyword evidence="10 16" id="KW-0479">Metal-binding</keyword>
<dbReference type="GO" id="GO:0046872">
    <property type="term" value="F:metal ion binding"/>
    <property type="evidence" value="ECO:0007669"/>
    <property type="project" value="UniProtKB-KW"/>
</dbReference>
<dbReference type="GO" id="GO:0016491">
    <property type="term" value="F:oxidoreductase activity"/>
    <property type="evidence" value="ECO:0007669"/>
    <property type="project" value="InterPro"/>
</dbReference>
<comment type="cofactor">
    <cofactor evidence="17">
        <name>heme b</name>
        <dbReference type="ChEBI" id="CHEBI:60344"/>
    </cofactor>
    <text evidence="17">Binds 2 heme groups non-covalently.</text>
</comment>
<dbReference type="Pfam" id="PF00032">
    <property type="entry name" value="Cytochrom_B_C"/>
    <property type="match status" value="1"/>
</dbReference>
<evidence type="ECO:0000256" key="1">
    <source>
        <dbReference type="ARBA" id="ARBA00002444"/>
    </source>
</evidence>
<feature type="binding site" description="axial binding residue" evidence="16">
    <location>
        <position position="197"/>
    </location>
    <ligand>
        <name>heme b</name>
        <dbReference type="ChEBI" id="CHEBI:60344"/>
        <label>b562</label>
    </ligand>
    <ligandPart>
        <name>Fe</name>
        <dbReference type="ChEBI" id="CHEBI:18248"/>
    </ligandPart>
</feature>
<dbReference type="RefSeq" id="WP_008195181.1">
    <property type="nucleotide sequence ID" value="NZ_CXWD01000020.1"/>
</dbReference>
<evidence type="ECO:0000256" key="13">
    <source>
        <dbReference type="ARBA" id="ARBA00023004"/>
    </source>
</evidence>
<evidence type="ECO:0000256" key="8">
    <source>
        <dbReference type="ARBA" id="ARBA00022660"/>
    </source>
</evidence>
<dbReference type="EMBL" id="CXWD01000020">
    <property type="protein sequence ID" value="CTQ75280.1"/>
    <property type="molecule type" value="Genomic_DNA"/>
</dbReference>
<evidence type="ECO:0000256" key="6">
    <source>
        <dbReference type="ARBA" id="ARBA00022475"/>
    </source>
</evidence>
<sequence length="421" mass="47148">MAGHSEYVPQSAAAKWLESRLPVISLVRGSFVDFPTPKNLNYFWTFGGILFFVLIAQILTGIVLVMHYTASTTAAFDSVEHIMRDVNFGWMLRYLHANGASMFFIAVYIHIFRGLYYGSYKAPREISWILGVIIFLLMMATAFMGYVLPWGQMSFWGATVITNLFSAIPVVGESVVIWLWGGFAVDNPTLTRFFSLHYLLPFMIFGVVLLHVWAFHTTGNNNPTGVQPKTKQDTIPFHPYYTIKDLFAIVVFMILFAYFVFYLPNYLGHADNYIEANPLVTPAHIVPEWYFLPFYAILRAVPDKLGGVVLMFGAIAVLFILPWLDTSKVRSGAYRPLFKQFFWIFAANAVVLGYLGAMPAEGIYVIMSQICTTIYFAYFLIALPLLGFLEKPKPLPASISESVLKGGSGTPVGAAAAPETK</sequence>
<proteinExistence type="inferred from homology"/>
<comment type="similarity">
    <text evidence="17">Belongs to the cytochrome b family.</text>
</comment>
<feature type="transmembrane region" description="Helical" evidence="18">
    <location>
        <begin position="193"/>
        <end position="215"/>
    </location>
</feature>
<keyword evidence="8 17" id="KW-0679">Respiratory chain</keyword>
<evidence type="ECO:0000256" key="3">
    <source>
        <dbReference type="ARBA" id="ARBA00011649"/>
    </source>
</evidence>
<feature type="binding site" description="axial binding residue" evidence="16">
    <location>
        <position position="110"/>
    </location>
    <ligand>
        <name>heme b</name>
        <dbReference type="ChEBI" id="CHEBI:60344"/>
        <label>b566</label>
    </ligand>
    <ligandPart>
        <name>Fe</name>
        <dbReference type="ChEBI" id="CHEBI:18248"/>
    </ligandPart>
</feature>
<dbReference type="Proteomes" id="UP000053235">
    <property type="component" value="Unassembled WGS sequence"/>
</dbReference>
<feature type="binding site" description="axial binding residue" evidence="16">
    <location>
        <position position="211"/>
    </location>
    <ligand>
        <name>heme b</name>
        <dbReference type="ChEBI" id="CHEBI:60344"/>
        <label>b566</label>
    </ligand>
    <ligandPart>
        <name>Fe</name>
        <dbReference type="ChEBI" id="CHEBI:18248"/>
    </ligandPart>
</feature>
<gene>
    <name evidence="21" type="primary">fbcH_2</name>
    <name evidence="21" type="ORF">LAX5112_04171</name>
</gene>
<feature type="transmembrane region" description="Helical" evidence="18">
    <location>
        <begin position="126"/>
        <end position="148"/>
    </location>
</feature>
<dbReference type="InterPro" id="IPR048260">
    <property type="entry name" value="Cytochrome_b_C_euk/bac"/>
</dbReference>